<feature type="coiled-coil region" evidence="4">
    <location>
        <begin position="35"/>
        <end position="94"/>
    </location>
</feature>
<protein>
    <submittedName>
        <fullName evidence="6">Intraflagellar transport particle</fullName>
    </submittedName>
</protein>
<feature type="compositionally biased region" description="Gly residues" evidence="5">
    <location>
        <begin position="101"/>
        <end position="127"/>
    </location>
</feature>
<evidence type="ECO:0000256" key="5">
    <source>
        <dbReference type="SAM" id="MobiDB-lite"/>
    </source>
</evidence>
<keyword evidence="7" id="KW-1185">Reference proteome</keyword>
<evidence type="ECO:0000256" key="3">
    <source>
        <dbReference type="ARBA" id="ARBA00023273"/>
    </source>
</evidence>
<dbReference type="PANTHER" id="PTHR31978">
    <property type="entry name" value="INTRAFLAGELLAR TRANSPORT PROTEIN 20 HOMOLOG"/>
    <property type="match status" value="1"/>
</dbReference>
<proteinExistence type="predicted"/>
<keyword evidence="6" id="KW-0282">Flagellum</keyword>
<evidence type="ECO:0000256" key="1">
    <source>
        <dbReference type="ARBA" id="ARBA00004138"/>
    </source>
</evidence>
<dbReference type="PANTHER" id="PTHR31978:SF1">
    <property type="entry name" value="INTRAFLAGELLAR TRANSPORT PROTEIN 20 HOMOLOG"/>
    <property type="match status" value="1"/>
</dbReference>
<dbReference type="GO" id="GO:0097546">
    <property type="term" value="C:ciliary base"/>
    <property type="evidence" value="ECO:0007669"/>
    <property type="project" value="TreeGrafter"/>
</dbReference>
<dbReference type="InterPro" id="IPR028172">
    <property type="entry name" value="FT20"/>
</dbReference>
<comment type="subcellular location">
    <subcellularLocation>
        <location evidence="1">Cell projection</location>
        <location evidence="1">Cilium</location>
    </subcellularLocation>
</comment>
<dbReference type="GO" id="GO:0060271">
    <property type="term" value="P:cilium assembly"/>
    <property type="evidence" value="ECO:0007669"/>
    <property type="project" value="TreeGrafter"/>
</dbReference>
<keyword evidence="6" id="KW-0969">Cilium</keyword>
<evidence type="ECO:0000313" key="7">
    <source>
        <dbReference type="Proteomes" id="UP000247498"/>
    </source>
</evidence>
<dbReference type="GO" id="GO:0030990">
    <property type="term" value="C:intraciliary transport particle"/>
    <property type="evidence" value="ECO:0007669"/>
    <property type="project" value="TreeGrafter"/>
</dbReference>
<dbReference type="InParanoid" id="A0A2V0NZ60"/>
<comment type="caution">
    <text evidence="6">The sequence shown here is derived from an EMBL/GenBank/DDBJ whole genome shotgun (WGS) entry which is preliminary data.</text>
</comment>
<name>A0A2V0NZ60_9CHLO</name>
<dbReference type="GO" id="GO:0005737">
    <property type="term" value="C:cytoplasm"/>
    <property type="evidence" value="ECO:0007669"/>
    <property type="project" value="TreeGrafter"/>
</dbReference>
<dbReference type="OrthoDB" id="10254896at2759"/>
<reference evidence="6 7" key="1">
    <citation type="journal article" date="2018" name="Sci. Rep.">
        <title>Raphidocelis subcapitata (=Pseudokirchneriella subcapitata) provides an insight into genome evolution and environmental adaptations in the Sphaeropleales.</title>
        <authorList>
            <person name="Suzuki S."/>
            <person name="Yamaguchi H."/>
            <person name="Nakajima N."/>
            <person name="Kawachi M."/>
        </authorList>
    </citation>
    <scope>NUCLEOTIDE SEQUENCE [LARGE SCALE GENOMIC DNA]</scope>
    <source>
        <strain evidence="6 7">NIES-35</strain>
    </source>
</reference>
<dbReference type="GO" id="GO:0097730">
    <property type="term" value="C:non-motile cilium"/>
    <property type="evidence" value="ECO:0007669"/>
    <property type="project" value="TreeGrafter"/>
</dbReference>
<keyword evidence="2 4" id="KW-0175">Coiled coil</keyword>
<dbReference type="GO" id="GO:0036064">
    <property type="term" value="C:ciliary basal body"/>
    <property type="evidence" value="ECO:0007669"/>
    <property type="project" value="TreeGrafter"/>
</dbReference>
<dbReference type="STRING" id="307507.A0A2V0NZ60"/>
<evidence type="ECO:0000256" key="4">
    <source>
        <dbReference type="SAM" id="Coils"/>
    </source>
</evidence>
<dbReference type="EMBL" id="BDRX01000033">
    <property type="protein sequence ID" value="GBF92609.1"/>
    <property type="molecule type" value="Genomic_DNA"/>
</dbReference>
<sequence>MRPQENCTAFVASVQELKETVGSYVGAVEAQVARIEAEKLRAVGLRNRVAALHEERRRKRQELLQLLQEKQEELDRLLAEEESLQRVRREQELAVGKLADGAGGGLPAGSGAAGGGGGGGRGGGPWA</sequence>
<dbReference type="AlphaFoldDB" id="A0A2V0NZ60"/>
<dbReference type="Pfam" id="PF14931">
    <property type="entry name" value="IFT20"/>
    <property type="match status" value="1"/>
</dbReference>
<keyword evidence="3" id="KW-0966">Cell projection</keyword>
<accession>A0A2V0NZ60</accession>
<dbReference type="Proteomes" id="UP000247498">
    <property type="component" value="Unassembled WGS sequence"/>
</dbReference>
<gene>
    <name evidence="6" type="ORF">Rsub_05223</name>
</gene>
<evidence type="ECO:0000256" key="2">
    <source>
        <dbReference type="ARBA" id="ARBA00023054"/>
    </source>
</evidence>
<organism evidence="6 7">
    <name type="scientific">Raphidocelis subcapitata</name>
    <dbReference type="NCBI Taxonomy" id="307507"/>
    <lineage>
        <taxon>Eukaryota</taxon>
        <taxon>Viridiplantae</taxon>
        <taxon>Chlorophyta</taxon>
        <taxon>core chlorophytes</taxon>
        <taxon>Chlorophyceae</taxon>
        <taxon>CS clade</taxon>
        <taxon>Sphaeropleales</taxon>
        <taxon>Selenastraceae</taxon>
        <taxon>Raphidocelis</taxon>
    </lineage>
</organism>
<dbReference type="GO" id="GO:0061512">
    <property type="term" value="P:protein localization to cilium"/>
    <property type="evidence" value="ECO:0007669"/>
    <property type="project" value="TreeGrafter"/>
</dbReference>
<evidence type="ECO:0000313" key="6">
    <source>
        <dbReference type="EMBL" id="GBF92609.1"/>
    </source>
</evidence>
<feature type="region of interest" description="Disordered" evidence="5">
    <location>
        <begin position="98"/>
        <end position="127"/>
    </location>
</feature>